<evidence type="ECO:0000256" key="1">
    <source>
        <dbReference type="ARBA" id="ARBA00000077"/>
    </source>
</evidence>
<dbReference type="PANTHER" id="PTHR10642:SF26">
    <property type="entry name" value="RIBONUCLEASE H1"/>
    <property type="match status" value="1"/>
</dbReference>
<dbReference type="AlphaFoldDB" id="A0A4Y2RUH9"/>
<evidence type="ECO:0000256" key="5">
    <source>
        <dbReference type="ARBA" id="ARBA00022723"/>
    </source>
</evidence>
<dbReference type="InterPro" id="IPR050092">
    <property type="entry name" value="RNase_H"/>
</dbReference>
<evidence type="ECO:0000313" key="9">
    <source>
        <dbReference type="EMBL" id="GBN79517.1"/>
    </source>
</evidence>
<protein>
    <recommendedName>
        <fullName evidence="3">ribonuclease H</fullName>
        <ecNumber evidence="3">3.1.26.4</ecNumber>
    </recommendedName>
</protein>
<comment type="caution">
    <text evidence="9">The sequence shown here is derived from an EMBL/GenBank/DDBJ whole genome shotgun (WGS) entry which is preliminary data.</text>
</comment>
<evidence type="ECO:0000256" key="3">
    <source>
        <dbReference type="ARBA" id="ARBA00012180"/>
    </source>
</evidence>
<evidence type="ECO:0000256" key="2">
    <source>
        <dbReference type="ARBA" id="ARBA00005300"/>
    </source>
</evidence>
<feature type="domain" description="RNase H type-1" evidence="8">
    <location>
        <begin position="173"/>
        <end position="303"/>
    </location>
</feature>
<evidence type="ECO:0000313" key="10">
    <source>
        <dbReference type="Proteomes" id="UP000499080"/>
    </source>
</evidence>
<comment type="similarity">
    <text evidence="2">Belongs to the RNase H family.</text>
</comment>
<dbReference type="OrthoDB" id="6436497at2759"/>
<keyword evidence="10" id="KW-1185">Reference proteome</keyword>
<keyword evidence="6" id="KW-0255">Endonuclease</keyword>
<evidence type="ECO:0000256" key="6">
    <source>
        <dbReference type="ARBA" id="ARBA00022759"/>
    </source>
</evidence>
<dbReference type="PANTHER" id="PTHR10642">
    <property type="entry name" value="RIBONUCLEASE H1"/>
    <property type="match status" value="1"/>
</dbReference>
<evidence type="ECO:0000256" key="4">
    <source>
        <dbReference type="ARBA" id="ARBA00022722"/>
    </source>
</evidence>
<dbReference type="GO" id="GO:0004523">
    <property type="term" value="F:RNA-DNA hybrid ribonuclease activity"/>
    <property type="evidence" value="ECO:0007669"/>
    <property type="project" value="UniProtKB-EC"/>
</dbReference>
<dbReference type="GO" id="GO:0003676">
    <property type="term" value="F:nucleic acid binding"/>
    <property type="evidence" value="ECO:0007669"/>
    <property type="project" value="InterPro"/>
</dbReference>
<dbReference type="InterPro" id="IPR012337">
    <property type="entry name" value="RNaseH-like_sf"/>
</dbReference>
<sequence length="571" mass="66221">MLKIYRATVLSKLEYGCTIYGSARKSVLQKLDPVHHIALRLCSGAFRKSPVKSLYVECYEPALELKRQMLSLHYYFKIQSNSNHPFHDFKLRPFLLRVQNARKSFIPVFFSRVQDILYDLNLLYLHVTPEPKSNFPPWGIPVVQFLNPFQTFIKSDTADIIYQQIFIGHRQEYDDFIAIYTDGSKSADHVSSAVVFPNTTFSFKLHSSCSVFTAEIAAVVLALEKISDWLERKFIIYTDSLSVLESLKSFYMHSHHHPLVLNVLHLLNKLASRDFNIILCWVPSHVGIVGNEEADKAAKLASTQTNSTVPLTDFKKYIKSLFYTKWQRQWDTETDNKLHSVKPHVQPWPSLMNRKADTLLTRLRVGHTRYTHRHLLLGEQAPMCSQCNCNEKTHFHLSTRTFHSVDLAICSPFLLPFFSLTVENDLYNSDHFPLIITDNRHNPTNSYRPPKYVLNAANWQKFTSLANINSETIKSSSIEQALSYIVNTIIEAADSSIPETSGKRRKQNKPWWNAECQQAYKIQRKAWGIFRRYPATQNFINFKKSRAESRKIQRRSRRASWRKFPSGAHLL</sequence>
<organism evidence="9 10">
    <name type="scientific">Araneus ventricosus</name>
    <name type="common">Orbweaver spider</name>
    <name type="synonym">Epeira ventricosa</name>
    <dbReference type="NCBI Taxonomy" id="182803"/>
    <lineage>
        <taxon>Eukaryota</taxon>
        <taxon>Metazoa</taxon>
        <taxon>Ecdysozoa</taxon>
        <taxon>Arthropoda</taxon>
        <taxon>Chelicerata</taxon>
        <taxon>Arachnida</taxon>
        <taxon>Araneae</taxon>
        <taxon>Araneomorphae</taxon>
        <taxon>Entelegynae</taxon>
        <taxon>Araneoidea</taxon>
        <taxon>Araneidae</taxon>
        <taxon>Araneus</taxon>
    </lineage>
</organism>
<dbReference type="CDD" id="cd09276">
    <property type="entry name" value="Rnase_HI_RT_non_LTR"/>
    <property type="match status" value="1"/>
</dbReference>
<comment type="catalytic activity">
    <reaction evidence="1">
        <text>Endonucleolytic cleavage to 5'-phosphomonoester.</text>
        <dbReference type="EC" id="3.1.26.4"/>
    </reaction>
</comment>
<dbReference type="EC" id="3.1.26.4" evidence="3"/>
<name>A0A4Y2RUH9_ARAVE</name>
<dbReference type="Pfam" id="PF00075">
    <property type="entry name" value="RNase_H"/>
    <property type="match status" value="1"/>
</dbReference>
<keyword evidence="7" id="KW-0378">Hydrolase</keyword>
<dbReference type="InterPro" id="IPR036397">
    <property type="entry name" value="RNaseH_sf"/>
</dbReference>
<evidence type="ECO:0000259" key="8">
    <source>
        <dbReference type="PROSITE" id="PS50879"/>
    </source>
</evidence>
<dbReference type="EMBL" id="BGPR01018573">
    <property type="protein sequence ID" value="GBN79517.1"/>
    <property type="molecule type" value="Genomic_DNA"/>
</dbReference>
<accession>A0A4Y2RUH9</accession>
<keyword evidence="4" id="KW-0540">Nuclease</keyword>
<dbReference type="PROSITE" id="PS50879">
    <property type="entry name" value="RNASE_H_1"/>
    <property type="match status" value="1"/>
</dbReference>
<keyword evidence="5" id="KW-0479">Metal-binding</keyword>
<evidence type="ECO:0000256" key="7">
    <source>
        <dbReference type="ARBA" id="ARBA00022801"/>
    </source>
</evidence>
<dbReference type="Proteomes" id="UP000499080">
    <property type="component" value="Unassembled WGS sequence"/>
</dbReference>
<dbReference type="SUPFAM" id="SSF53098">
    <property type="entry name" value="Ribonuclease H-like"/>
    <property type="match status" value="1"/>
</dbReference>
<reference evidence="9 10" key="1">
    <citation type="journal article" date="2019" name="Sci. Rep.">
        <title>Orb-weaving spider Araneus ventricosus genome elucidates the spidroin gene catalogue.</title>
        <authorList>
            <person name="Kono N."/>
            <person name="Nakamura H."/>
            <person name="Ohtoshi R."/>
            <person name="Moran D.A.P."/>
            <person name="Shinohara A."/>
            <person name="Yoshida Y."/>
            <person name="Fujiwara M."/>
            <person name="Mori M."/>
            <person name="Tomita M."/>
            <person name="Arakawa K."/>
        </authorList>
    </citation>
    <scope>NUCLEOTIDE SEQUENCE [LARGE SCALE GENOMIC DNA]</scope>
</reference>
<proteinExistence type="inferred from homology"/>
<gene>
    <name evidence="9" type="ORF">AVEN_205515_1</name>
</gene>
<dbReference type="InterPro" id="IPR002156">
    <property type="entry name" value="RNaseH_domain"/>
</dbReference>
<dbReference type="GO" id="GO:0043137">
    <property type="term" value="P:DNA replication, removal of RNA primer"/>
    <property type="evidence" value="ECO:0007669"/>
    <property type="project" value="TreeGrafter"/>
</dbReference>
<dbReference type="Gene3D" id="3.30.420.10">
    <property type="entry name" value="Ribonuclease H-like superfamily/Ribonuclease H"/>
    <property type="match status" value="1"/>
</dbReference>
<dbReference type="GO" id="GO:0046872">
    <property type="term" value="F:metal ion binding"/>
    <property type="evidence" value="ECO:0007669"/>
    <property type="project" value="UniProtKB-KW"/>
</dbReference>